<gene>
    <name evidence="2" type="ORF">E2C04_09710</name>
</gene>
<organism evidence="2 3">
    <name type="scientific">Nocardioides daphniae</name>
    <dbReference type="NCBI Taxonomy" id="402297"/>
    <lineage>
        <taxon>Bacteria</taxon>
        <taxon>Bacillati</taxon>
        <taxon>Actinomycetota</taxon>
        <taxon>Actinomycetes</taxon>
        <taxon>Propionibacteriales</taxon>
        <taxon>Nocardioidaceae</taxon>
        <taxon>Nocardioides</taxon>
    </lineage>
</organism>
<evidence type="ECO:0000313" key="3">
    <source>
        <dbReference type="Proteomes" id="UP000297025"/>
    </source>
</evidence>
<evidence type="ECO:0000313" key="2">
    <source>
        <dbReference type="EMBL" id="QCC77385.1"/>
    </source>
</evidence>
<feature type="region of interest" description="Disordered" evidence="1">
    <location>
        <begin position="1"/>
        <end position="38"/>
    </location>
</feature>
<feature type="compositionally biased region" description="Low complexity" evidence="1">
    <location>
        <begin position="1"/>
        <end position="34"/>
    </location>
</feature>
<dbReference type="SUPFAM" id="SSF53098">
    <property type="entry name" value="Ribonuclease H-like"/>
    <property type="match status" value="1"/>
</dbReference>
<dbReference type="Proteomes" id="UP000297025">
    <property type="component" value="Chromosome"/>
</dbReference>
<name>A0A4P7UDF2_9ACTN</name>
<dbReference type="EMBL" id="CP038462">
    <property type="protein sequence ID" value="QCC77385.1"/>
    <property type="molecule type" value="Genomic_DNA"/>
</dbReference>
<proteinExistence type="predicted"/>
<dbReference type="RefSeq" id="WP_135832430.1">
    <property type="nucleotide sequence ID" value="NZ_CP038462.1"/>
</dbReference>
<sequence>MAMGTSPTPTWSSTPSSWRSSDADPTSASSTTPTRGSAYTSLAFGQRLETLGITASFGSTGDGYDSAAVESTWATLKRQLAWIHRRQT</sequence>
<evidence type="ECO:0008006" key="4">
    <source>
        <dbReference type="Google" id="ProtNLM"/>
    </source>
</evidence>
<dbReference type="KEGG" id="ndp:E2C04_09710"/>
<evidence type="ECO:0000256" key="1">
    <source>
        <dbReference type="SAM" id="MobiDB-lite"/>
    </source>
</evidence>
<reference evidence="2 3" key="1">
    <citation type="journal article" date="2008" name="Int. J. Syst. Evol. Microbiol.">
        <title>Nocardioides daphniae sp. nov., isolated from Daphnia cucullata (Crustacea: Cladocera).</title>
        <authorList>
            <person name="Toth E.M."/>
            <person name="Keki Z."/>
            <person name="Homonnay Z.G."/>
            <person name="Borsodi A.K."/>
            <person name="Marialigeti K."/>
            <person name="Schumann P."/>
        </authorList>
    </citation>
    <scope>NUCLEOTIDE SEQUENCE [LARGE SCALE GENOMIC DNA]</scope>
    <source>
        <strain evidence="2 3">JCM 16608</strain>
    </source>
</reference>
<accession>A0A4P7UDF2</accession>
<dbReference type="OrthoDB" id="4281720at2"/>
<dbReference type="AlphaFoldDB" id="A0A4P7UDF2"/>
<protein>
    <recommendedName>
        <fullName evidence="4">Transposase</fullName>
    </recommendedName>
</protein>
<dbReference type="InterPro" id="IPR012337">
    <property type="entry name" value="RNaseH-like_sf"/>
</dbReference>